<dbReference type="OrthoDB" id="2418900at2759"/>
<reference evidence="2 3" key="1">
    <citation type="submission" date="2014-06" db="EMBL/GenBank/DDBJ databases">
        <authorList>
            <consortium name="DOE Joint Genome Institute"/>
            <person name="Kuo A."/>
            <person name="Kohler A."/>
            <person name="Nagy L.G."/>
            <person name="Floudas D."/>
            <person name="Copeland A."/>
            <person name="Barry K.W."/>
            <person name="Cichocki N."/>
            <person name="Veneault-Fourrey C."/>
            <person name="LaButti K."/>
            <person name="Lindquist E.A."/>
            <person name="Lipzen A."/>
            <person name="Lundell T."/>
            <person name="Morin E."/>
            <person name="Murat C."/>
            <person name="Sun H."/>
            <person name="Tunlid A."/>
            <person name="Henrissat B."/>
            <person name="Grigoriev I.V."/>
            <person name="Hibbett D.S."/>
            <person name="Martin F."/>
            <person name="Nordberg H.P."/>
            <person name="Cantor M.N."/>
            <person name="Hua S.X."/>
        </authorList>
    </citation>
    <scope>NUCLEOTIDE SEQUENCE [LARGE SCALE GENOMIC DNA]</scope>
    <source>
        <strain evidence="2 3">ATCC 200175</strain>
    </source>
</reference>
<protein>
    <recommendedName>
        <fullName evidence="4">CxC2-like cysteine cluster KDZ transposase-associated domain-containing protein</fullName>
    </recommendedName>
</protein>
<dbReference type="Proteomes" id="UP000053647">
    <property type="component" value="Unassembled WGS sequence"/>
</dbReference>
<name>A0A0C9TKU2_PAXIN</name>
<organism evidence="2 3">
    <name type="scientific">Paxillus involutus ATCC 200175</name>
    <dbReference type="NCBI Taxonomy" id="664439"/>
    <lineage>
        <taxon>Eukaryota</taxon>
        <taxon>Fungi</taxon>
        <taxon>Dikarya</taxon>
        <taxon>Basidiomycota</taxon>
        <taxon>Agaricomycotina</taxon>
        <taxon>Agaricomycetes</taxon>
        <taxon>Agaricomycetidae</taxon>
        <taxon>Boletales</taxon>
        <taxon>Paxilineae</taxon>
        <taxon>Paxillaceae</taxon>
        <taxon>Paxillus</taxon>
    </lineage>
</organism>
<evidence type="ECO:0008006" key="4">
    <source>
        <dbReference type="Google" id="ProtNLM"/>
    </source>
</evidence>
<dbReference type="EMBL" id="KN819383">
    <property type="protein sequence ID" value="KIJ11288.1"/>
    <property type="molecule type" value="Genomic_DNA"/>
</dbReference>
<dbReference type="Pfam" id="PF18759">
    <property type="entry name" value="Plavaka"/>
    <property type="match status" value="1"/>
</dbReference>
<dbReference type="InterPro" id="IPR041078">
    <property type="entry name" value="Plavaka"/>
</dbReference>
<evidence type="ECO:0000256" key="1">
    <source>
        <dbReference type="SAM" id="MobiDB-lite"/>
    </source>
</evidence>
<evidence type="ECO:0000313" key="3">
    <source>
        <dbReference type="Proteomes" id="UP000053647"/>
    </source>
</evidence>
<evidence type="ECO:0000313" key="2">
    <source>
        <dbReference type="EMBL" id="KIJ11288.1"/>
    </source>
</evidence>
<reference evidence="3" key="2">
    <citation type="submission" date="2015-01" db="EMBL/GenBank/DDBJ databases">
        <title>Evolutionary Origins and Diversification of the Mycorrhizal Mutualists.</title>
        <authorList>
            <consortium name="DOE Joint Genome Institute"/>
            <consortium name="Mycorrhizal Genomics Consortium"/>
            <person name="Kohler A."/>
            <person name="Kuo A."/>
            <person name="Nagy L.G."/>
            <person name="Floudas D."/>
            <person name="Copeland A."/>
            <person name="Barry K.W."/>
            <person name="Cichocki N."/>
            <person name="Veneault-Fourrey C."/>
            <person name="LaButti K."/>
            <person name="Lindquist E.A."/>
            <person name="Lipzen A."/>
            <person name="Lundell T."/>
            <person name="Morin E."/>
            <person name="Murat C."/>
            <person name="Riley R."/>
            <person name="Ohm R."/>
            <person name="Sun H."/>
            <person name="Tunlid A."/>
            <person name="Henrissat B."/>
            <person name="Grigoriev I.V."/>
            <person name="Hibbett D.S."/>
            <person name="Martin F."/>
        </authorList>
    </citation>
    <scope>NUCLEOTIDE SEQUENCE [LARGE SCALE GENOMIC DNA]</scope>
    <source>
        <strain evidence="3">ATCC 200175</strain>
    </source>
</reference>
<dbReference type="AlphaFoldDB" id="A0A0C9TKU2"/>
<proteinExistence type="predicted"/>
<keyword evidence="3" id="KW-1185">Reference proteome</keyword>
<feature type="region of interest" description="Disordered" evidence="1">
    <location>
        <begin position="604"/>
        <end position="638"/>
    </location>
</feature>
<gene>
    <name evidence="2" type="ORF">PAXINDRAFT_84723</name>
</gene>
<dbReference type="HOGENOM" id="CLU_006344_4_0_1"/>
<accession>A0A0C9TKU2</accession>
<sequence>MGGANRQPRVEEVEEEYDIWQRFVHSYPGQIMSTLGQAETLFETIRRSQEDEGLDPWGPFEDGEEWELVKWLIRHVGQSGIEEFTKLPTTRKLQPSFTSNYTLMKAVDKLPQSSEWKLKGVTIEGDLLGTDGQRQTEDVELWMHDPIDCIRELMANPTFRDAVCFEPQRVFDDKEGMMRRYDEMWTADWWWEMQGHLPAGAAVAPIILASNKTSLSQFRSDQEVWPVYLTVGNISKDVRRQPSKHACILLGYLPTTKLECFSSSRNSGSLQRYRLFHYCMRQILEPLVEAGNTGIPMTCPDGYVRQLHPILAAYVAGFPEQCLVACCKESQCPKCVVPRQNRGDLVTSQPQTPNHTLENLGKYQEGTMEQKEFDDKGLCAVYEPFWATLLHSDIFQCITPDILHQLHKGVFKDHIVAWCTEIVGEEELDARFKAMTSYSGLRHFKKGISKRKQWTGGDQKELQRVFLGVIAGAVDSRVMLAVRRILDFVYYAQYQSHTEDTLQKMDDTLKLFHQNKAVFVDLGHRTHFNIPKIHSMVHYTTSIQLFGSADGFNTELPERLHIDLAKRAYRASNKRDYVVQMTKWLRRQESLHLQDLFLTWHQHSLTPDSDNGGDPDNTPSESDSDSENEAAVNAPIPTLHTDVSMRQLNRFIMINKICGYYLPSSCPLPNTPVSQVQDAIIHSEP</sequence>